<dbReference type="eggNOG" id="ENOG5032S4Q">
    <property type="taxonomic scope" value="Bacteria"/>
</dbReference>
<protein>
    <submittedName>
        <fullName evidence="1">Uncharacterized protein</fullName>
    </submittedName>
</protein>
<reference evidence="1 2" key="2">
    <citation type="journal article" date="2012" name="PLoS ONE">
        <title>An ancient pathway combining carbon dioxide fixation with the generation and utilization of a sodium ion gradient for ATP synthesis.</title>
        <authorList>
            <person name="Poehlein A."/>
            <person name="Schmidt S."/>
            <person name="Kaster A.K."/>
            <person name="Goenrich M."/>
            <person name="Vollmers J."/>
            <person name="Thurmer A."/>
            <person name="Bertsch J."/>
            <person name="Schuchmann K."/>
            <person name="Voigt B."/>
            <person name="Hecker M."/>
            <person name="Daniel R."/>
            <person name="Thauer R.K."/>
            <person name="Gottschalk G."/>
            <person name="Muller V."/>
        </authorList>
    </citation>
    <scope>NUCLEOTIDE SEQUENCE [LARGE SCALE GENOMIC DNA]</scope>
    <source>
        <strain evidence="2">ATCC 29683 / DSM 1030 / JCM 2381 / KCTC 1655 / WB1</strain>
    </source>
</reference>
<dbReference type="KEGG" id="awo:Awo_c33990"/>
<dbReference type="EMBL" id="CP002987">
    <property type="protein sequence ID" value="AFA50125.1"/>
    <property type="molecule type" value="Genomic_DNA"/>
</dbReference>
<dbReference type="HOGENOM" id="CLU_172580_0_0_9"/>
<keyword evidence="2" id="KW-1185">Reference proteome</keyword>
<sequence length="94" mass="11354">MMFRLWGKIMKNNKFLEEKVIAIDNPSLNTNDKIQAALEIFCHDFDLEKPMWFDKNTKEFNQISKTSFREDQFIESIWFDYLEIELIDDGKKKP</sequence>
<evidence type="ECO:0000313" key="2">
    <source>
        <dbReference type="Proteomes" id="UP000007177"/>
    </source>
</evidence>
<gene>
    <name evidence="1" type="ordered locus">Awo_c33990</name>
</gene>
<organism evidence="1 2">
    <name type="scientific">Acetobacterium woodii (strain ATCC 29683 / DSM 1030 / JCM 2381 / KCTC 1655 / WB1)</name>
    <dbReference type="NCBI Taxonomy" id="931626"/>
    <lineage>
        <taxon>Bacteria</taxon>
        <taxon>Bacillati</taxon>
        <taxon>Bacillota</taxon>
        <taxon>Clostridia</taxon>
        <taxon>Eubacteriales</taxon>
        <taxon>Eubacteriaceae</taxon>
        <taxon>Acetobacterium</taxon>
    </lineage>
</organism>
<dbReference type="AlphaFoldDB" id="H6LBK2"/>
<name>H6LBK2_ACEWD</name>
<accession>H6LBK2</accession>
<evidence type="ECO:0000313" key="1">
    <source>
        <dbReference type="EMBL" id="AFA50125.1"/>
    </source>
</evidence>
<dbReference type="Proteomes" id="UP000007177">
    <property type="component" value="Chromosome"/>
</dbReference>
<dbReference type="STRING" id="931626.Awo_c33990"/>
<reference evidence="2" key="1">
    <citation type="submission" date="2011-07" db="EMBL/GenBank/DDBJ databases">
        <title>Complete genome sequence of Acetobacterium woodii.</title>
        <authorList>
            <person name="Poehlein A."/>
            <person name="Schmidt S."/>
            <person name="Kaster A.-K."/>
            <person name="Goenrich M."/>
            <person name="Vollmers J."/>
            <person name="Thuermer A."/>
            <person name="Gottschalk G."/>
            <person name="Thauer R.K."/>
            <person name="Daniel R."/>
            <person name="Mueller V."/>
        </authorList>
    </citation>
    <scope>NUCLEOTIDE SEQUENCE [LARGE SCALE GENOMIC DNA]</scope>
    <source>
        <strain evidence="2">ATCC 29683 / DSM 1030 / JCM 2381 / KCTC 1655 / WB1</strain>
    </source>
</reference>
<proteinExistence type="predicted"/>